<evidence type="ECO:0000313" key="9">
    <source>
        <dbReference type="EMBL" id="VEU65073.1"/>
    </source>
</evidence>
<comment type="similarity">
    <text evidence="7">Belongs to the RecR family.</text>
</comment>
<keyword evidence="5 7" id="KW-0233">DNA recombination</keyword>
<dbReference type="GeneID" id="74932364"/>
<evidence type="ECO:0000256" key="3">
    <source>
        <dbReference type="ARBA" id="ARBA00022771"/>
    </source>
</evidence>
<keyword evidence="2 7" id="KW-0227">DNA damage</keyword>
<evidence type="ECO:0000313" key="12">
    <source>
        <dbReference type="Proteomes" id="UP001327314"/>
    </source>
</evidence>
<dbReference type="GO" id="GO:0006281">
    <property type="term" value="P:DNA repair"/>
    <property type="evidence" value="ECO:0007669"/>
    <property type="project" value="UniProtKB-UniRule"/>
</dbReference>
<evidence type="ECO:0000256" key="6">
    <source>
        <dbReference type="ARBA" id="ARBA00023204"/>
    </source>
</evidence>
<dbReference type="OMA" id="DVMAIEN"/>
<evidence type="ECO:0000256" key="7">
    <source>
        <dbReference type="HAMAP-Rule" id="MF_00017"/>
    </source>
</evidence>
<keyword evidence="3 7" id="KW-0863">Zinc-finger</keyword>
<comment type="caution">
    <text evidence="7">Lacks conserved residue(s) required for the propagation of feature annotation.</text>
</comment>
<dbReference type="Proteomes" id="UP000289506">
    <property type="component" value="Plasmid 13"/>
</dbReference>
<evidence type="ECO:0000259" key="8">
    <source>
        <dbReference type="PROSITE" id="PS50880"/>
    </source>
</evidence>
<evidence type="ECO:0000256" key="4">
    <source>
        <dbReference type="ARBA" id="ARBA00022833"/>
    </source>
</evidence>
<dbReference type="EMBL" id="CP141046">
    <property type="protein sequence ID" value="WQQ19947.1"/>
    <property type="molecule type" value="Genomic_DNA"/>
</dbReference>
<dbReference type="Proteomes" id="UP001327314">
    <property type="component" value="Chromosome"/>
</dbReference>
<accession>A0A449AJ97</accession>
<dbReference type="InterPro" id="IPR023627">
    <property type="entry name" value="Rcmb_RecR"/>
</dbReference>
<reference evidence="10 12" key="2">
    <citation type="submission" date="2023-12" db="EMBL/GenBank/DDBJ databases">
        <title>Hybrid Genome Assemblies of Mycoplasma cynos and Mycoplasma felis isolated from Dogs and Cats with Infectious Respiratory Disease.</title>
        <authorList>
            <person name="Framst I."/>
            <person name="Cai H."/>
            <person name="Ramesh P."/>
            <person name="Maboni G."/>
        </authorList>
    </citation>
    <scope>NUCLEOTIDE SEQUENCE [LARGE SCALE GENOMIC DNA]</scope>
    <source>
        <strain evidence="10 12">30510</strain>
    </source>
</reference>
<dbReference type="EMBL" id="LR214986">
    <property type="protein sequence ID" value="VEU65073.1"/>
    <property type="molecule type" value="Genomic_DNA"/>
</dbReference>
<dbReference type="GO" id="GO:0008270">
    <property type="term" value="F:zinc ion binding"/>
    <property type="evidence" value="ECO:0007669"/>
    <property type="project" value="UniProtKB-KW"/>
</dbReference>
<dbReference type="Pfam" id="PF21175">
    <property type="entry name" value="RecR_C"/>
    <property type="match status" value="1"/>
</dbReference>
<dbReference type="InterPro" id="IPR000093">
    <property type="entry name" value="DNA_Rcmb_RecR"/>
</dbReference>
<keyword evidence="9" id="KW-0614">Plasmid</keyword>
<dbReference type="PANTHER" id="PTHR30446">
    <property type="entry name" value="RECOMBINATION PROTEIN RECR"/>
    <property type="match status" value="1"/>
</dbReference>
<gene>
    <name evidence="7 9" type="primary">recR</name>
    <name evidence="9" type="ORF">NCTC10142_00855</name>
    <name evidence="10" type="ORF">RRG46_00085</name>
</gene>
<feature type="domain" description="Toprim" evidence="8">
    <location>
        <begin position="80"/>
        <end position="173"/>
    </location>
</feature>
<dbReference type="Gene3D" id="3.40.1360.10">
    <property type="match status" value="1"/>
</dbReference>
<dbReference type="PANTHER" id="PTHR30446:SF0">
    <property type="entry name" value="RECOMBINATION PROTEIN RECR"/>
    <property type="match status" value="1"/>
</dbReference>
<evidence type="ECO:0000256" key="1">
    <source>
        <dbReference type="ARBA" id="ARBA00022723"/>
    </source>
</evidence>
<dbReference type="Gene3D" id="1.10.8.420">
    <property type="entry name" value="RecR Domain 1"/>
    <property type="match status" value="1"/>
</dbReference>
<evidence type="ECO:0000256" key="5">
    <source>
        <dbReference type="ARBA" id="ARBA00023172"/>
    </source>
</evidence>
<dbReference type="SUPFAM" id="SSF111304">
    <property type="entry name" value="Recombination protein RecR"/>
    <property type="match status" value="1"/>
</dbReference>
<reference evidence="9 11" key="1">
    <citation type="submission" date="2019-01" db="EMBL/GenBank/DDBJ databases">
        <authorList>
            <consortium name="Pathogen Informatics"/>
        </authorList>
    </citation>
    <scope>NUCLEOTIDE SEQUENCE [LARGE SCALE GENOMIC DNA]</scope>
    <source>
        <strain evidence="9 11">NCTC10142</strain>
        <plasmid evidence="11">13</plasmid>
    </source>
</reference>
<keyword evidence="1 7" id="KW-0479">Metal-binding</keyword>
<comment type="function">
    <text evidence="7">May play a role in DNA repair. It seems to be involved in an RecBC-independent recombinational process of DNA repair. It may act with RecF and RecO.</text>
</comment>
<keyword evidence="6 7" id="KW-0234">DNA repair</keyword>
<name>A0A449AJ97_9BACT</name>
<dbReference type="HAMAP" id="MF_00017">
    <property type="entry name" value="RecR"/>
    <property type="match status" value="1"/>
</dbReference>
<geneLocation type="plasmid" evidence="9 11">
    <name>13</name>
</geneLocation>
<dbReference type="GO" id="GO:0006310">
    <property type="term" value="P:DNA recombination"/>
    <property type="evidence" value="ECO:0007669"/>
    <property type="project" value="UniProtKB-UniRule"/>
</dbReference>
<evidence type="ECO:0000256" key="2">
    <source>
        <dbReference type="ARBA" id="ARBA00022763"/>
    </source>
</evidence>
<evidence type="ECO:0000313" key="11">
    <source>
        <dbReference type="Proteomes" id="UP000289506"/>
    </source>
</evidence>
<dbReference type="PROSITE" id="PS50880">
    <property type="entry name" value="TOPRIM"/>
    <property type="match status" value="1"/>
</dbReference>
<proteinExistence type="inferred from homology"/>
<dbReference type="InterPro" id="IPR006171">
    <property type="entry name" value="TOPRIM_dom"/>
</dbReference>
<sequence length="196" mass="22634">MFNSDKINNFISRLIKLPGITKKSAEKIVYWIFETDESEVNLLANAFRNVKENTTFCQMCTNPIFNDEECEICTDDSRENKLLVVESLQILNKIEKANFFKGKYFVFGKKLKSDYLIEKEIDLINKLSEYAKGFDEVILGISPNFDGEIIKYVLRKYLKNNAKKISELAIGLPIGSSVDYIDEMTLKQSLINRTKE</sequence>
<dbReference type="Pfam" id="PF01751">
    <property type="entry name" value="Toprim"/>
    <property type="match status" value="1"/>
</dbReference>
<keyword evidence="4 7" id="KW-0862">Zinc</keyword>
<dbReference type="GO" id="GO:0003677">
    <property type="term" value="F:DNA binding"/>
    <property type="evidence" value="ECO:0007669"/>
    <property type="project" value="UniProtKB-UniRule"/>
</dbReference>
<organism evidence="9 11">
    <name type="scientific">Mycoplasmopsis cynos</name>
    <dbReference type="NCBI Taxonomy" id="171284"/>
    <lineage>
        <taxon>Bacteria</taxon>
        <taxon>Bacillati</taxon>
        <taxon>Mycoplasmatota</taxon>
        <taxon>Mycoplasmoidales</taxon>
        <taxon>Metamycoplasmataceae</taxon>
        <taxon>Mycoplasmopsis</taxon>
    </lineage>
</organism>
<dbReference type="Pfam" id="PF21176">
    <property type="entry name" value="RecR_HhH"/>
    <property type="match status" value="1"/>
</dbReference>
<dbReference type="AlphaFoldDB" id="A0A449AJ97"/>
<protein>
    <recommendedName>
        <fullName evidence="7">Recombination protein RecR</fullName>
    </recommendedName>
</protein>
<dbReference type="RefSeq" id="WP_015287686.1">
    <property type="nucleotide sequence ID" value="NZ_CP103987.1"/>
</dbReference>
<evidence type="ECO:0000313" key="10">
    <source>
        <dbReference type="EMBL" id="WQQ19947.1"/>
    </source>
</evidence>